<evidence type="ECO:0000313" key="2">
    <source>
        <dbReference type="Proteomes" id="UP001178461"/>
    </source>
</evidence>
<sequence>MEIQRKTQIHQMPKKASHYLKHQRCYFSCGLLDTLCPKPYSTQTPLDRVFSTFKQFLNKVLLFQECNCLLECHVLVGLVLFWAPRDPSFFAWKLPSIRLLLRAPHCNPVDTICTSFVKERLEDELQCVPPDIPC</sequence>
<gene>
    <name evidence="1" type="ORF">PODLI_1B016192</name>
</gene>
<protein>
    <submittedName>
        <fullName evidence="1">Uncharacterized protein</fullName>
    </submittedName>
</protein>
<dbReference type="EMBL" id="OX395131">
    <property type="protein sequence ID" value="CAI5778580.1"/>
    <property type="molecule type" value="Genomic_DNA"/>
</dbReference>
<accession>A0AA35KI14</accession>
<dbReference type="AlphaFoldDB" id="A0AA35KI14"/>
<name>A0AA35KI14_9SAUR</name>
<reference evidence="1" key="1">
    <citation type="submission" date="2022-12" db="EMBL/GenBank/DDBJ databases">
        <authorList>
            <person name="Alioto T."/>
            <person name="Alioto T."/>
            <person name="Gomez Garrido J."/>
        </authorList>
    </citation>
    <scope>NUCLEOTIDE SEQUENCE</scope>
</reference>
<dbReference type="Proteomes" id="UP001178461">
    <property type="component" value="Chromosome 6"/>
</dbReference>
<organism evidence="1 2">
    <name type="scientific">Podarcis lilfordi</name>
    <name type="common">Lilford's wall lizard</name>
    <dbReference type="NCBI Taxonomy" id="74358"/>
    <lineage>
        <taxon>Eukaryota</taxon>
        <taxon>Metazoa</taxon>
        <taxon>Chordata</taxon>
        <taxon>Craniata</taxon>
        <taxon>Vertebrata</taxon>
        <taxon>Euteleostomi</taxon>
        <taxon>Lepidosauria</taxon>
        <taxon>Squamata</taxon>
        <taxon>Bifurcata</taxon>
        <taxon>Unidentata</taxon>
        <taxon>Episquamata</taxon>
        <taxon>Laterata</taxon>
        <taxon>Lacertibaenia</taxon>
        <taxon>Lacertidae</taxon>
        <taxon>Podarcis</taxon>
    </lineage>
</organism>
<keyword evidence="2" id="KW-1185">Reference proteome</keyword>
<evidence type="ECO:0000313" key="1">
    <source>
        <dbReference type="EMBL" id="CAI5778580.1"/>
    </source>
</evidence>
<proteinExistence type="predicted"/>